<dbReference type="EMBL" id="CM056741">
    <property type="protein sequence ID" value="KAJ8688184.1"/>
    <property type="molecule type" value="Genomic_DNA"/>
</dbReference>
<dbReference type="Proteomes" id="UP001239111">
    <property type="component" value="Chromosome 1"/>
</dbReference>
<protein>
    <submittedName>
        <fullName evidence="1">Uncharacterized protein</fullName>
    </submittedName>
</protein>
<reference evidence="1" key="1">
    <citation type="submission" date="2023-04" db="EMBL/GenBank/DDBJ databases">
        <title>A chromosome-level genome assembly of the parasitoid wasp Eretmocerus hayati.</title>
        <authorList>
            <person name="Zhong Y."/>
            <person name="Liu S."/>
            <person name="Liu Y."/>
        </authorList>
    </citation>
    <scope>NUCLEOTIDE SEQUENCE</scope>
    <source>
        <strain evidence="1">ZJU_SS_LIU_2023</strain>
    </source>
</reference>
<organism evidence="1 2">
    <name type="scientific">Eretmocerus hayati</name>
    <dbReference type="NCBI Taxonomy" id="131215"/>
    <lineage>
        <taxon>Eukaryota</taxon>
        <taxon>Metazoa</taxon>
        <taxon>Ecdysozoa</taxon>
        <taxon>Arthropoda</taxon>
        <taxon>Hexapoda</taxon>
        <taxon>Insecta</taxon>
        <taxon>Pterygota</taxon>
        <taxon>Neoptera</taxon>
        <taxon>Endopterygota</taxon>
        <taxon>Hymenoptera</taxon>
        <taxon>Apocrita</taxon>
        <taxon>Proctotrupomorpha</taxon>
        <taxon>Chalcidoidea</taxon>
        <taxon>Aphelinidae</taxon>
        <taxon>Aphelininae</taxon>
        <taxon>Eretmocerus</taxon>
    </lineage>
</organism>
<keyword evidence="2" id="KW-1185">Reference proteome</keyword>
<name>A0ACC2PY32_9HYME</name>
<comment type="caution">
    <text evidence="1">The sequence shown here is derived from an EMBL/GenBank/DDBJ whole genome shotgun (WGS) entry which is preliminary data.</text>
</comment>
<accession>A0ACC2PY32</accession>
<gene>
    <name evidence="1" type="ORF">QAD02_023979</name>
</gene>
<sequence>MPMVPNFLCLSILYGILLRHIVITEPLIGRGIHMVKSKQFPFIALITEKSDGTVPIKHICTGSLITNDYVVTAAKCLKSVWESNLQVIFGSTDPLSEEYKKCDVSSLTTFKIWCQNQGKCTFKDDSDDIGLIKLSEKMNDLAKPSVAFHANINAGSKVRVFGWGLTKGDVYPEKPTNTWMSILGEKDCKEKAELFLPNCMKFTLSSRLSCVASDSAVLAKDADWGGPVLDQYGFLMGIIIRRCPMFGFDFESRNQFNLVLRLDDFKEFINSVTDDNELYLNSKI</sequence>
<evidence type="ECO:0000313" key="2">
    <source>
        <dbReference type="Proteomes" id="UP001239111"/>
    </source>
</evidence>
<proteinExistence type="predicted"/>
<evidence type="ECO:0000313" key="1">
    <source>
        <dbReference type="EMBL" id="KAJ8688184.1"/>
    </source>
</evidence>